<proteinExistence type="predicted"/>
<evidence type="ECO:0000313" key="3">
    <source>
        <dbReference type="EMBL" id="KAF0763681.1"/>
    </source>
</evidence>
<keyword evidence="4" id="KW-1185">Reference proteome</keyword>
<dbReference type="EMBL" id="VUJU01001824">
    <property type="protein sequence ID" value="KAF0763681.1"/>
    <property type="molecule type" value="Genomic_DNA"/>
</dbReference>
<comment type="caution">
    <text evidence="3">The sequence shown here is derived from an EMBL/GenBank/DDBJ whole genome shotgun (WGS) entry which is preliminary data.</text>
</comment>
<gene>
    <name evidence="3" type="ORF">FWK35_00006503</name>
</gene>
<dbReference type="PROSITE" id="PS51450">
    <property type="entry name" value="LRR"/>
    <property type="match status" value="4"/>
</dbReference>
<dbReference type="SMART" id="SM00369">
    <property type="entry name" value="LRR_TYP"/>
    <property type="match status" value="5"/>
</dbReference>
<dbReference type="PANTHER" id="PTHR48051">
    <property type="match status" value="1"/>
</dbReference>
<accession>A0A6G0Z079</accession>
<dbReference type="GO" id="GO:0005737">
    <property type="term" value="C:cytoplasm"/>
    <property type="evidence" value="ECO:0007669"/>
    <property type="project" value="TreeGrafter"/>
</dbReference>
<dbReference type="SUPFAM" id="SSF52047">
    <property type="entry name" value="RNI-like"/>
    <property type="match status" value="1"/>
</dbReference>
<evidence type="ECO:0000313" key="4">
    <source>
        <dbReference type="Proteomes" id="UP000478052"/>
    </source>
</evidence>
<dbReference type="FunFam" id="3.80.10.10:FF:000230">
    <property type="entry name" value="Leucine-rich repeat-containing protein 57"/>
    <property type="match status" value="1"/>
</dbReference>
<dbReference type="InterPro" id="IPR003591">
    <property type="entry name" value="Leu-rich_rpt_typical-subtyp"/>
</dbReference>
<dbReference type="PANTHER" id="PTHR48051:SF62">
    <property type="entry name" value="LEUCINE-RICH REPEAT-CONTAINING PROTEIN 57"/>
    <property type="match status" value="1"/>
</dbReference>
<name>A0A6G0Z079_APHCR</name>
<dbReference type="SMART" id="SM00364">
    <property type="entry name" value="LRR_BAC"/>
    <property type="match status" value="6"/>
</dbReference>
<dbReference type="PRINTS" id="PR00019">
    <property type="entry name" value="LEURICHRPT"/>
</dbReference>
<protein>
    <submittedName>
        <fullName evidence="3">Leucine-rich repeat-containing protein 57-like</fullName>
    </submittedName>
</protein>
<keyword evidence="1" id="KW-0433">Leucine-rich repeat</keyword>
<dbReference type="Gene3D" id="3.80.10.10">
    <property type="entry name" value="Ribonuclease Inhibitor"/>
    <property type="match status" value="1"/>
</dbReference>
<keyword evidence="2" id="KW-0677">Repeat</keyword>
<sequence>MGNASSLKNHVETSRKTGVLNLSDSHLKQYPDSIDVLHPSLRNLELSKNKLKTLPKSIGQFKELKILNVSNNSLEHLPEEINCLSKIETLQVNCNLLKSIPPLNNLVFLKRASFGENQLSVFPEFLCELKHLEALDLSKNNITQLPELIKQSRLVELNLNQNQIRKLPSSLAQCPRLKTLRVEENCLELDDIPKELLTSSKVSLLCVEGNLFDMKSLLALEEVVKNEKSMIVTQIIPYLTSLSLEYELGKP</sequence>
<reference evidence="3 4" key="1">
    <citation type="submission" date="2019-08" db="EMBL/GenBank/DDBJ databases">
        <title>Whole genome of Aphis craccivora.</title>
        <authorList>
            <person name="Voronova N.V."/>
            <person name="Shulinski R.S."/>
            <person name="Bandarenka Y.V."/>
            <person name="Zhorov D.G."/>
            <person name="Warner D."/>
        </authorList>
    </citation>
    <scope>NUCLEOTIDE SEQUENCE [LARGE SCALE GENOMIC DNA]</scope>
    <source>
        <strain evidence="3">180601</strain>
        <tissue evidence="3">Whole Body</tissue>
    </source>
</reference>
<evidence type="ECO:0000256" key="1">
    <source>
        <dbReference type="ARBA" id="ARBA00022614"/>
    </source>
</evidence>
<dbReference type="Proteomes" id="UP000478052">
    <property type="component" value="Unassembled WGS sequence"/>
</dbReference>
<dbReference type="InterPro" id="IPR001611">
    <property type="entry name" value="Leu-rich_rpt"/>
</dbReference>
<evidence type="ECO:0000256" key="2">
    <source>
        <dbReference type="ARBA" id="ARBA00022737"/>
    </source>
</evidence>
<dbReference type="Pfam" id="PF13855">
    <property type="entry name" value="LRR_8"/>
    <property type="match status" value="2"/>
</dbReference>
<dbReference type="InterPro" id="IPR050216">
    <property type="entry name" value="LRR_domain-containing"/>
</dbReference>
<dbReference type="OrthoDB" id="1728874at2759"/>
<dbReference type="AlphaFoldDB" id="A0A6G0Z079"/>
<dbReference type="InterPro" id="IPR032675">
    <property type="entry name" value="LRR_dom_sf"/>
</dbReference>
<organism evidence="3 4">
    <name type="scientific">Aphis craccivora</name>
    <name type="common">Cowpea aphid</name>
    <dbReference type="NCBI Taxonomy" id="307492"/>
    <lineage>
        <taxon>Eukaryota</taxon>
        <taxon>Metazoa</taxon>
        <taxon>Ecdysozoa</taxon>
        <taxon>Arthropoda</taxon>
        <taxon>Hexapoda</taxon>
        <taxon>Insecta</taxon>
        <taxon>Pterygota</taxon>
        <taxon>Neoptera</taxon>
        <taxon>Paraneoptera</taxon>
        <taxon>Hemiptera</taxon>
        <taxon>Sternorrhyncha</taxon>
        <taxon>Aphidomorpha</taxon>
        <taxon>Aphidoidea</taxon>
        <taxon>Aphididae</taxon>
        <taxon>Aphidini</taxon>
        <taxon>Aphis</taxon>
        <taxon>Aphis</taxon>
    </lineage>
</organism>